<name>A0AAU7E6K2_9BACT</name>
<organism evidence="1">
    <name type="scientific">Campylobacter sp. CCS1377</name>
    <dbReference type="NCBI Taxonomy" id="3158229"/>
    <lineage>
        <taxon>Bacteria</taxon>
        <taxon>Pseudomonadati</taxon>
        <taxon>Campylobacterota</taxon>
        <taxon>Epsilonproteobacteria</taxon>
        <taxon>Campylobacterales</taxon>
        <taxon>Campylobacteraceae</taxon>
        <taxon>Campylobacter</taxon>
    </lineage>
</organism>
<sequence length="181" mass="21737">MYEIKRICNQDIISNTELIITNSNVNNIHINHCQKSELSLDMVHRDAFWLYQELYFLNKKVLVILLPCEIGNFKIVNNIHRSFCQKFGFNIIDMQKYYENKDLNYFDFTFDGAHQFHFITQELAKNIIQNIDNFYLPKKLHIKNNNPKIKICTPKEMKFQGLLQENHLKNSKYDESCYKFL</sequence>
<dbReference type="AlphaFoldDB" id="A0AAU7E6K2"/>
<proteinExistence type="predicted"/>
<gene>
    <name evidence="1" type="ORF">AAH949_05925</name>
</gene>
<reference evidence="1" key="1">
    <citation type="submission" date="2024-05" db="EMBL/GenBank/DDBJ databases">
        <title>Campylobacter coli isolated from environmental waters in Slovenia.</title>
        <authorList>
            <person name="Zautner A.E."/>
            <person name="Bunk B."/>
            <person name="Riedel T."/>
            <person name="Sproeer C."/>
        </authorList>
    </citation>
    <scope>NUCLEOTIDE SEQUENCE</scope>
    <source>
        <strain evidence="1">CCS1377</strain>
    </source>
</reference>
<protein>
    <submittedName>
        <fullName evidence="1">Uncharacterized protein</fullName>
    </submittedName>
</protein>
<dbReference type="RefSeq" id="WP_134238864.1">
    <property type="nucleotide sequence ID" value="NZ_CP155620.1"/>
</dbReference>
<dbReference type="EMBL" id="CP155620">
    <property type="protein sequence ID" value="XBJ28641.1"/>
    <property type="molecule type" value="Genomic_DNA"/>
</dbReference>
<evidence type="ECO:0000313" key="1">
    <source>
        <dbReference type="EMBL" id="XBJ28641.1"/>
    </source>
</evidence>
<accession>A0AAU7E6K2</accession>